<geneLocation type="plasmid" evidence="2 3">
    <name>pSDM007</name>
</geneLocation>
<reference evidence="1 3" key="1">
    <citation type="submission" date="2021-02" db="EMBL/GenBank/DDBJ databases">
        <title>Genomic and phenotypic characterization of Pseudomonas hygromyciniae, a novel bacterial species discovered from a commercially purchased antibiotic vial.</title>
        <authorList>
            <person name="Turner T.L."/>
            <person name="Mitra S.D."/>
            <person name="Kochan T.J."/>
            <person name="Pincus N.B."/>
            <person name="Lebrun-Corbin M."/>
            <person name="Cheung B."/>
            <person name="Gatesy S.W."/>
            <person name="Afzal T."/>
            <person name="Ozer E.A."/>
            <person name="Hauser A.R."/>
        </authorList>
    </citation>
    <scope>NUCLEOTIDE SEQUENCE [LARGE SCALE GENOMIC DNA]</scope>
    <source>
        <strain evidence="1 3">SDM007</strain>
        <plasmid evidence="2 3">pSDM007</plasmid>
    </source>
</reference>
<sequence>MLALIGLLVWAGIALLSWLWTQGSVVTDAGKRFAGDAMTQVEQVAPGLREQAEQWVPAGVKEQAGKWLPGLGTDLPANDVSGNDVGPVSRFPGLVRSHFARDGQTVEVRYAGGAPFEAVLAHYVAGFAAAGYAQEVMSATTEGEQHRFSRGEESIDLSLLRHRSGQVEVRLKLSSP</sequence>
<evidence type="ECO:0000313" key="2">
    <source>
        <dbReference type="EMBL" id="QSB42547.1"/>
    </source>
</evidence>
<organism evidence="1 3">
    <name type="scientific">Pseudomonas hygromyciniae</name>
    <dbReference type="NCBI Taxonomy" id="2812000"/>
    <lineage>
        <taxon>Bacteria</taxon>
        <taxon>Pseudomonadati</taxon>
        <taxon>Pseudomonadota</taxon>
        <taxon>Gammaproteobacteria</taxon>
        <taxon>Pseudomonadales</taxon>
        <taxon>Pseudomonadaceae</taxon>
        <taxon>Pseudomonas</taxon>
    </lineage>
</organism>
<dbReference type="Proteomes" id="UP000663249">
    <property type="component" value="Chromosome"/>
</dbReference>
<protein>
    <submittedName>
        <fullName evidence="1">Uncharacterized protein</fullName>
    </submittedName>
</protein>
<dbReference type="EMBL" id="CP070506">
    <property type="protein sequence ID" value="QSB42178.1"/>
    <property type="molecule type" value="Genomic_DNA"/>
</dbReference>
<proteinExistence type="predicted"/>
<evidence type="ECO:0000313" key="1">
    <source>
        <dbReference type="EMBL" id="QSB42178.1"/>
    </source>
</evidence>
<keyword evidence="2" id="KW-0614">Plasmid</keyword>
<evidence type="ECO:0000313" key="3">
    <source>
        <dbReference type="Proteomes" id="UP000663249"/>
    </source>
</evidence>
<accession>A0ABX7K4A1</accession>
<dbReference type="RefSeq" id="WP_205477297.1">
    <property type="nucleotide sequence ID" value="NZ_CP070506.1"/>
</dbReference>
<gene>
    <name evidence="1" type="ORF">JTY93_13115</name>
    <name evidence="2" type="ORF">JTY93_28725</name>
</gene>
<keyword evidence="3" id="KW-1185">Reference proteome</keyword>
<name>A0ABX7K4A1_9PSED</name>
<dbReference type="EMBL" id="CP070507">
    <property type="protein sequence ID" value="QSB42547.1"/>
    <property type="molecule type" value="Genomic_DNA"/>
</dbReference>
<dbReference type="Proteomes" id="UP000663249">
    <property type="component" value="Plasmid pSDM007"/>
</dbReference>